<proteinExistence type="predicted"/>
<comment type="caution">
    <text evidence="2">The sequence shown here is derived from an EMBL/GenBank/DDBJ whole genome shotgun (WGS) entry which is preliminary data.</text>
</comment>
<reference evidence="2 3" key="1">
    <citation type="submission" date="2023-10" db="EMBL/GenBank/DDBJ databases">
        <title>Comparative genomics analysis reveals potential genetic determinants of host preference in Cryptosporidium xiaoi.</title>
        <authorList>
            <person name="Xiao L."/>
            <person name="Li J."/>
        </authorList>
    </citation>
    <scope>NUCLEOTIDE SEQUENCE [LARGE SCALE GENOMIC DNA]</scope>
    <source>
        <strain evidence="2 3">52996</strain>
    </source>
</reference>
<gene>
    <name evidence="2" type="ORF">RS030_172568</name>
</gene>
<dbReference type="Proteomes" id="UP001311799">
    <property type="component" value="Unassembled WGS sequence"/>
</dbReference>
<dbReference type="AlphaFoldDB" id="A0AAV9XZS8"/>
<keyword evidence="1" id="KW-0732">Signal</keyword>
<evidence type="ECO:0000313" key="2">
    <source>
        <dbReference type="EMBL" id="KAK6590196.1"/>
    </source>
</evidence>
<evidence type="ECO:0000256" key="1">
    <source>
        <dbReference type="SAM" id="SignalP"/>
    </source>
</evidence>
<organism evidence="2 3">
    <name type="scientific">Cryptosporidium xiaoi</name>
    <dbReference type="NCBI Taxonomy" id="659607"/>
    <lineage>
        <taxon>Eukaryota</taxon>
        <taxon>Sar</taxon>
        <taxon>Alveolata</taxon>
        <taxon>Apicomplexa</taxon>
        <taxon>Conoidasida</taxon>
        <taxon>Coccidia</taxon>
        <taxon>Eucoccidiorida</taxon>
        <taxon>Eimeriorina</taxon>
        <taxon>Cryptosporidiidae</taxon>
        <taxon>Cryptosporidium</taxon>
    </lineage>
</organism>
<feature type="chain" id="PRO_5043631466" evidence="1">
    <location>
        <begin position="23"/>
        <end position="700"/>
    </location>
</feature>
<evidence type="ECO:0000313" key="3">
    <source>
        <dbReference type="Proteomes" id="UP001311799"/>
    </source>
</evidence>
<dbReference type="EMBL" id="JAWDEY010000008">
    <property type="protein sequence ID" value="KAK6590196.1"/>
    <property type="molecule type" value="Genomic_DNA"/>
</dbReference>
<name>A0AAV9XZS8_9CRYT</name>
<keyword evidence="3" id="KW-1185">Reference proteome</keyword>
<feature type="signal peptide" evidence="1">
    <location>
        <begin position="1"/>
        <end position="22"/>
    </location>
</feature>
<accession>A0AAV9XZS8</accession>
<sequence>MRAVLFKLLLFQLLHILLPITCLLIPDQTKYRLSLLVEREVKSHDSLVETITEEKLSEIKNIIYNSVALTIDNNNSNSNSNSNILEQCNKRVEETLSKCENKIPDDFTNNLCYNILNNHIKLILNRQHYAENIYEVVMKHFGINNRTSGDIVDYYNNIGKENEMNKQIITPELSYMISDMFPIKPDHKDCVIVIMRVMSLPLNISKQDAESMCKEVLNLRKEKLYYKSSNNNSELIDNAVEITVPKSKLIPFSKTPPFIDVKHAHGIAGIKYSSERVSSSKKSDQGFNKLLSLPFVNSPITSIKESEKQLLYSHNHTTDNYNPKKIPKLNGREEMVFNDDVFSGLILPCRTLNYEGKLLASMLFYYSVYNKIPITIEEACIVCMKTVYIVSISIPKDPNNQRKNGGIINGEIINPFVPTCIHSFMTLSTYLPTGKFSTEYLPSLVTSEAASRALGKLCGKVMSHYIQIFGMIGIGNHNISCTPGQLLLLNSLQNRLWINHNALFSTNEIAQVACRVNLDTNASQASSECISLLDKITTNGLSQNDIKSLCQDTIKFLQPQPLVTTPILFTISNILKTAIESLGGPHYVSKEKRPLYLVDYIKISKKIVLFIRPKINKKEYISSCKALIRSNLSFLLLSEQITHNICKITFTPIKSIIIHYYTPQELQKHHRKQFLPRTLLIKKTITTFSKIIEKKLQINK</sequence>
<protein>
    <submittedName>
        <fullName evidence="2">Uncharacterized protein</fullName>
    </submittedName>
</protein>